<dbReference type="GeneTree" id="ENSGT00940000177120"/>
<organism evidence="1 2">
    <name type="scientific">Labrus bergylta</name>
    <name type="common">ballan wrasse</name>
    <dbReference type="NCBI Taxonomy" id="56723"/>
    <lineage>
        <taxon>Eukaryota</taxon>
        <taxon>Metazoa</taxon>
        <taxon>Chordata</taxon>
        <taxon>Craniata</taxon>
        <taxon>Vertebrata</taxon>
        <taxon>Euteleostomi</taxon>
        <taxon>Actinopterygii</taxon>
        <taxon>Neopterygii</taxon>
        <taxon>Teleostei</taxon>
        <taxon>Neoteleostei</taxon>
        <taxon>Acanthomorphata</taxon>
        <taxon>Eupercaria</taxon>
        <taxon>Labriformes</taxon>
        <taxon>Labridae</taxon>
        <taxon>Labrus</taxon>
    </lineage>
</organism>
<dbReference type="SUPFAM" id="SSF46966">
    <property type="entry name" value="Spectrin repeat"/>
    <property type="match status" value="1"/>
</dbReference>
<evidence type="ECO:0000313" key="1">
    <source>
        <dbReference type="Ensembl" id="ENSLBEP00000006476.1"/>
    </source>
</evidence>
<reference evidence="1" key="2">
    <citation type="submission" date="2025-09" db="UniProtKB">
        <authorList>
            <consortium name="Ensembl"/>
        </authorList>
    </citation>
    <scope>IDENTIFICATION</scope>
</reference>
<dbReference type="Gene3D" id="1.20.58.60">
    <property type="match status" value="1"/>
</dbReference>
<dbReference type="InParanoid" id="A0A3Q3EG36"/>
<dbReference type="STRING" id="56723.ENSLBEP00000006476"/>
<sequence>LNPTQGEDFCRKASEPSHFTHDKYAKAHTLISFFLNPQLNERMTLIRESLDRLRSRIQTPSSLQGLTPRIQEQLQDNKHTLAEKTILSQIPVLFLWDETHTQAQERESWLLKLLDLALKFWSDVSDVTAALNDGQQAVLDLNASRTDSETIRQSLETMQTLREDIDSLQGDLDTLGILGMDLMSACGDTDKPDVTKSLDEVRNT</sequence>
<keyword evidence="2" id="KW-1185">Reference proteome</keyword>
<dbReference type="Proteomes" id="UP000261660">
    <property type="component" value="Unplaced"/>
</dbReference>
<name>A0A3Q3EG36_9LABR</name>
<evidence type="ECO:0000313" key="2">
    <source>
        <dbReference type="Proteomes" id="UP000261660"/>
    </source>
</evidence>
<protein>
    <submittedName>
        <fullName evidence="1">Uncharacterized protein</fullName>
    </submittedName>
</protein>
<reference evidence="1" key="1">
    <citation type="submission" date="2025-08" db="UniProtKB">
        <authorList>
            <consortium name="Ensembl"/>
        </authorList>
    </citation>
    <scope>IDENTIFICATION</scope>
</reference>
<dbReference type="AlphaFoldDB" id="A0A3Q3EG36"/>
<proteinExistence type="predicted"/>
<dbReference type="Ensembl" id="ENSLBET00000006804.1">
    <property type="protein sequence ID" value="ENSLBEP00000006476.1"/>
    <property type="gene ID" value="ENSLBEG00000004980.1"/>
</dbReference>
<accession>A0A3Q3EG36</accession>